<keyword evidence="1" id="KW-0560">Oxidoreductase</keyword>
<keyword evidence="5" id="KW-1185">Reference proteome</keyword>
<feature type="domain" description="Saccharopine dehydrogenase NADP binding" evidence="2">
    <location>
        <begin position="4"/>
        <end position="120"/>
    </location>
</feature>
<dbReference type="InterPro" id="IPR051168">
    <property type="entry name" value="AASS"/>
</dbReference>
<evidence type="ECO:0000313" key="4">
    <source>
        <dbReference type="EMBL" id="PKQ66796.1"/>
    </source>
</evidence>
<protein>
    <submittedName>
        <fullName evidence="4">Saccharopine dehydrogenase</fullName>
    </submittedName>
</protein>
<sequence>MKNILIIGAGLSSTSLIQYLLKHSEKNNWKITVGDMSLESAQKKINNHPNGIALRFNLKDLEQRAEEISAADIVVSMVPASMHIIVAKECLRHRKHLLTPSYVSSEMMELDEEAKEKGLCFLNELGVDPGLDHMSAMKIIDQIKERGGKIKTFKSFCGGLVAPGCDNNPWNYKFSWNPRNVVVAGQGTAQFKENNHYKYIPYHKLFSTLTKTQITGYGDFEVYPNRDSLQYCELYGLNNIPTIMRGTMRRPGYSEAWNVLVQLGCTDDTYIMKDSHKLTYLDYLLSFLPDSEKSTEENLADFTHIDVNSVIMTKLKWLGLFSDEAVGLRNATPAMILQKILEQKWALEPTDRDLLVMQHLFDFEINGERKRITSSMTYEGTDREHTAMSYTVGTPLAIATKLLAKDKIHLKGVHIPTLPELYKPILTELDNLGIKFIEEEIVL</sequence>
<dbReference type="PANTHER" id="PTHR11133">
    <property type="entry name" value="SACCHAROPINE DEHYDROGENASE"/>
    <property type="match status" value="1"/>
</dbReference>
<proteinExistence type="predicted"/>
<dbReference type="Gene3D" id="1.10.1870.10">
    <property type="entry name" value="Domain 3, Saccharopine reductase"/>
    <property type="match status" value="1"/>
</dbReference>
<dbReference type="Pfam" id="PF03435">
    <property type="entry name" value="Sacchrp_dh_NADP"/>
    <property type="match status" value="1"/>
</dbReference>
<organism evidence="4 5">
    <name type="scientific">Labilibaculum manganireducens</name>
    <dbReference type="NCBI Taxonomy" id="1940525"/>
    <lineage>
        <taxon>Bacteria</taxon>
        <taxon>Pseudomonadati</taxon>
        <taxon>Bacteroidota</taxon>
        <taxon>Bacteroidia</taxon>
        <taxon>Marinilabiliales</taxon>
        <taxon>Marinifilaceae</taxon>
        <taxon>Labilibaculum</taxon>
    </lineage>
</organism>
<dbReference type="PANTHER" id="PTHR11133:SF22">
    <property type="entry name" value="ALPHA-AMINOADIPIC SEMIALDEHYDE SYNTHASE, MITOCHONDRIAL"/>
    <property type="match status" value="1"/>
</dbReference>
<dbReference type="Gene3D" id="3.40.50.720">
    <property type="entry name" value="NAD(P)-binding Rossmann-like Domain"/>
    <property type="match status" value="1"/>
</dbReference>
<evidence type="ECO:0000256" key="1">
    <source>
        <dbReference type="ARBA" id="ARBA00023002"/>
    </source>
</evidence>
<reference evidence="4 5" key="1">
    <citation type="journal article" date="2017" name="Front. Microbiol.">
        <title>Labilibaculum manganireducens gen. nov., sp. nov. and Labilibaculum filiforme sp. nov., Novel Bacteroidetes Isolated from Subsurface Sediments of the Baltic Sea.</title>
        <authorList>
            <person name="Vandieken V."/>
            <person name="Marshall I.P."/>
            <person name="Niemann H."/>
            <person name="Engelen B."/>
            <person name="Cypionka H."/>
        </authorList>
    </citation>
    <scope>NUCLEOTIDE SEQUENCE [LARGE SCALE GENOMIC DNA]</scope>
    <source>
        <strain evidence="4 5">59.10-2M</strain>
    </source>
</reference>
<feature type="domain" description="Saccharopine dehydrogenase-like C-terminal" evidence="3">
    <location>
        <begin position="126"/>
        <end position="434"/>
    </location>
</feature>
<dbReference type="SUPFAM" id="SSF51735">
    <property type="entry name" value="NAD(P)-binding Rossmann-fold domains"/>
    <property type="match status" value="1"/>
</dbReference>
<evidence type="ECO:0000259" key="3">
    <source>
        <dbReference type="Pfam" id="PF16653"/>
    </source>
</evidence>
<dbReference type="GO" id="GO:0019878">
    <property type="term" value="P:lysine biosynthetic process via aminoadipic acid"/>
    <property type="evidence" value="ECO:0007669"/>
    <property type="project" value="TreeGrafter"/>
</dbReference>
<evidence type="ECO:0000313" key="5">
    <source>
        <dbReference type="Proteomes" id="UP000233618"/>
    </source>
</evidence>
<dbReference type="InterPro" id="IPR005097">
    <property type="entry name" value="Sacchrp_dh_NADP-bd"/>
</dbReference>
<dbReference type="Gene3D" id="3.30.360.10">
    <property type="entry name" value="Dihydrodipicolinate Reductase, domain 2"/>
    <property type="match status" value="1"/>
</dbReference>
<name>A0A2N3I906_9BACT</name>
<dbReference type="EMBL" id="MVDE01000012">
    <property type="protein sequence ID" value="PKQ66796.1"/>
    <property type="molecule type" value="Genomic_DNA"/>
</dbReference>
<evidence type="ECO:0000259" key="2">
    <source>
        <dbReference type="Pfam" id="PF03435"/>
    </source>
</evidence>
<dbReference type="SUPFAM" id="SSF55347">
    <property type="entry name" value="Glyceraldehyde-3-phosphate dehydrogenase-like, C-terminal domain"/>
    <property type="match status" value="1"/>
</dbReference>
<dbReference type="GO" id="GO:0005737">
    <property type="term" value="C:cytoplasm"/>
    <property type="evidence" value="ECO:0007669"/>
    <property type="project" value="TreeGrafter"/>
</dbReference>
<accession>A0A2N3I906</accession>
<dbReference type="InterPro" id="IPR032095">
    <property type="entry name" value="Sacchrp_dh-like_C"/>
</dbReference>
<dbReference type="GO" id="GO:0004753">
    <property type="term" value="F:saccharopine dehydrogenase activity"/>
    <property type="evidence" value="ECO:0007669"/>
    <property type="project" value="TreeGrafter"/>
</dbReference>
<dbReference type="Proteomes" id="UP000233618">
    <property type="component" value="Unassembled WGS sequence"/>
</dbReference>
<dbReference type="InterPro" id="IPR036291">
    <property type="entry name" value="NAD(P)-bd_dom_sf"/>
</dbReference>
<dbReference type="AlphaFoldDB" id="A0A2N3I906"/>
<gene>
    <name evidence="4" type="ORF">BZG01_09710</name>
</gene>
<comment type="caution">
    <text evidence="4">The sequence shown here is derived from an EMBL/GenBank/DDBJ whole genome shotgun (WGS) entry which is preliminary data.</text>
</comment>
<dbReference type="Pfam" id="PF16653">
    <property type="entry name" value="Sacchrp_dh_C"/>
    <property type="match status" value="1"/>
</dbReference>